<evidence type="ECO:0000256" key="1">
    <source>
        <dbReference type="SAM" id="MobiDB-lite"/>
    </source>
</evidence>
<keyword evidence="3" id="KW-1185">Reference proteome</keyword>
<dbReference type="RefSeq" id="WP_173862959.1">
    <property type="nucleotide sequence ID" value="NZ_CP054021.1"/>
</dbReference>
<accession>A0ABX6PKH2</accession>
<feature type="region of interest" description="Disordered" evidence="1">
    <location>
        <begin position="81"/>
        <end position="102"/>
    </location>
</feature>
<dbReference type="EMBL" id="CP054021">
    <property type="protein sequence ID" value="QKK19065.1"/>
    <property type="molecule type" value="Genomic_DNA"/>
</dbReference>
<organism evidence="2 3">
    <name type="scientific">Rhizobium indicum</name>
    <dbReference type="NCBI Taxonomy" id="2583231"/>
    <lineage>
        <taxon>Bacteria</taxon>
        <taxon>Pseudomonadati</taxon>
        <taxon>Pseudomonadota</taxon>
        <taxon>Alphaproteobacteria</taxon>
        <taxon>Hyphomicrobiales</taxon>
        <taxon>Rhizobiaceae</taxon>
        <taxon>Rhizobium/Agrobacterium group</taxon>
        <taxon>Rhizobium</taxon>
    </lineage>
</organism>
<evidence type="ECO:0000313" key="3">
    <source>
        <dbReference type="Proteomes" id="UP000305673"/>
    </source>
</evidence>
<gene>
    <name evidence="2" type="ORF">FFM53_022545</name>
</gene>
<name>A0ABX6PKH2_9HYPH</name>
<reference evidence="2 3" key="1">
    <citation type="submission" date="2020-05" db="EMBL/GenBank/DDBJ databases">
        <title>Genome sequences of pea root nodulating Rhizobium spp.</title>
        <authorList>
            <person name="Rahi P."/>
        </authorList>
    </citation>
    <scope>NUCLEOTIDE SEQUENCE [LARGE SCALE GENOMIC DNA]</scope>
    <source>
        <strain evidence="3">JKLM 12A2</strain>
    </source>
</reference>
<dbReference type="Proteomes" id="UP000305673">
    <property type="component" value="Chromosome"/>
</dbReference>
<evidence type="ECO:0000313" key="2">
    <source>
        <dbReference type="EMBL" id="QKK19065.1"/>
    </source>
</evidence>
<proteinExistence type="predicted"/>
<sequence length="102" mass="11734">MAQQKASKVITALTACEYSHWVRRLYQFSGCTDQLSVAAFAGWVMTMKMTSLSAISAARTVGREYPRASRRRHQRIPKALRRIEQCQQSQHHPARADRSIHY</sequence>
<protein>
    <submittedName>
        <fullName evidence="2">Uncharacterized protein</fullName>
    </submittedName>
</protein>